<accession>A0A9N7MY32</accession>
<reference evidence="1" key="1">
    <citation type="submission" date="2019-12" db="EMBL/GenBank/DDBJ databases">
        <authorList>
            <person name="Scholes J."/>
        </authorList>
    </citation>
    <scope>NUCLEOTIDE SEQUENCE</scope>
</reference>
<feature type="non-terminal residue" evidence="1">
    <location>
        <position position="71"/>
    </location>
</feature>
<evidence type="ECO:0000313" key="1">
    <source>
        <dbReference type="EMBL" id="CAA0819449.1"/>
    </source>
</evidence>
<evidence type="ECO:0000313" key="2">
    <source>
        <dbReference type="Proteomes" id="UP001153555"/>
    </source>
</evidence>
<sequence>SRKIRVNRAKKEKKNQLRKGLFNVYRGKKQKNIQRLRKVLFSNTTPIFDVDNIYFSHHHVSKQIRMHLKKR</sequence>
<keyword evidence="2" id="KW-1185">Reference proteome</keyword>
<feature type="non-terminal residue" evidence="1">
    <location>
        <position position="1"/>
    </location>
</feature>
<comment type="caution">
    <text evidence="1">The sequence shown here is derived from an EMBL/GenBank/DDBJ whole genome shotgun (WGS) entry which is preliminary data.</text>
</comment>
<name>A0A9N7MY32_STRHE</name>
<organism evidence="1 2">
    <name type="scientific">Striga hermonthica</name>
    <name type="common">Purple witchweed</name>
    <name type="synonym">Buchnera hermonthica</name>
    <dbReference type="NCBI Taxonomy" id="68872"/>
    <lineage>
        <taxon>Eukaryota</taxon>
        <taxon>Viridiplantae</taxon>
        <taxon>Streptophyta</taxon>
        <taxon>Embryophyta</taxon>
        <taxon>Tracheophyta</taxon>
        <taxon>Spermatophyta</taxon>
        <taxon>Magnoliopsida</taxon>
        <taxon>eudicotyledons</taxon>
        <taxon>Gunneridae</taxon>
        <taxon>Pentapetalae</taxon>
        <taxon>asterids</taxon>
        <taxon>lamiids</taxon>
        <taxon>Lamiales</taxon>
        <taxon>Orobanchaceae</taxon>
        <taxon>Buchnereae</taxon>
        <taxon>Striga</taxon>
    </lineage>
</organism>
<gene>
    <name evidence="1" type="ORF">SHERM_17886</name>
</gene>
<dbReference type="EMBL" id="CACSLK010019042">
    <property type="protein sequence ID" value="CAA0819449.1"/>
    <property type="molecule type" value="Genomic_DNA"/>
</dbReference>
<dbReference type="AlphaFoldDB" id="A0A9N7MY32"/>
<proteinExistence type="predicted"/>
<dbReference type="Proteomes" id="UP001153555">
    <property type="component" value="Unassembled WGS sequence"/>
</dbReference>
<protein>
    <submittedName>
        <fullName evidence="1">Uncharacterized protein</fullName>
    </submittedName>
</protein>